<evidence type="ECO:0000313" key="2">
    <source>
        <dbReference type="EMBL" id="OPA74599.1"/>
    </source>
</evidence>
<dbReference type="Proteomes" id="UP000190188">
    <property type="component" value="Unassembled WGS sequence"/>
</dbReference>
<gene>
    <name evidence="2" type="ORF">BVG16_22805</name>
</gene>
<dbReference type="EMBL" id="MSZX01000010">
    <property type="protein sequence ID" value="OPA74599.1"/>
    <property type="molecule type" value="Genomic_DNA"/>
</dbReference>
<dbReference type="SUPFAM" id="SSF109854">
    <property type="entry name" value="DinB/YfiT-like putative metalloenzymes"/>
    <property type="match status" value="1"/>
</dbReference>
<feature type="domain" description="DinB-like" evidence="1">
    <location>
        <begin position="13"/>
        <end position="136"/>
    </location>
</feature>
<evidence type="ECO:0000259" key="1">
    <source>
        <dbReference type="Pfam" id="PF12867"/>
    </source>
</evidence>
<protein>
    <recommendedName>
        <fullName evidence="1">DinB-like domain-containing protein</fullName>
    </recommendedName>
</protein>
<dbReference type="STRING" id="1324314.BVG16_22805"/>
<dbReference type="AlphaFoldDB" id="A0A1T2X401"/>
<proteinExistence type="predicted"/>
<dbReference type="RefSeq" id="WP_144027464.1">
    <property type="nucleotide sequence ID" value="NZ_MSZX01000010.1"/>
</dbReference>
<dbReference type="InterPro" id="IPR024775">
    <property type="entry name" value="DinB-like"/>
</dbReference>
<accession>A0A1T2X401</accession>
<comment type="caution">
    <text evidence="2">The sequence shown here is derived from an EMBL/GenBank/DDBJ whole genome shotgun (WGS) entry which is preliminary data.</text>
</comment>
<dbReference type="Pfam" id="PF12867">
    <property type="entry name" value="DinB_2"/>
    <property type="match status" value="1"/>
</dbReference>
<organism evidence="2 3">
    <name type="scientific">Paenibacillus selenitireducens</name>
    <dbReference type="NCBI Taxonomy" id="1324314"/>
    <lineage>
        <taxon>Bacteria</taxon>
        <taxon>Bacillati</taxon>
        <taxon>Bacillota</taxon>
        <taxon>Bacilli</taxon>
        <taxon>Bacillales</taxon>
        <taxon>Paenibacillaceae</taxon>
        <taxon>Paenibacillus</taxon>
    </lineage>
</organism>
<dbReference type="Gene3D" id="1.20.120.450">
    <property type="entry name" value="dinb family like domain"/>
    <property type="match status" value="1"/>
</dbReference>
<dbReference type="InterPro" id="IPR034660">
    <property type="entry name" value="DinB/YfiT-like"/>
</dbReference>
<reference evidence="2 3" key="1">
    <citation type="submission" date="2017-01" db="EMBL/GenBank/DDBJ databases">
        <title>Genome analysis of Paenibacillus selenitrireducens ES3-24.</title>
        <authorList>
            <person name="Xu D."/>
            <person name="Yao R."/>
            <person name="Zheng S."/>
        </authorList>
    </citation>
    <scope>NUCLEOTIDE SEQUENCE [LARGE SCALE GENOMIC DNA]</scope>
    <source>
        <strain evidence="2 3">ES3-24</strain>
    </source>
</reference>
<sequence>MMVASVLHQIRLANESILTMCEQLRDVDLSKRPHGEKRSIWELLTHLAVLCQADLLISNEATSIEMTKFYDSHSFHSLDDIMEGLRKNYEDLVAEYTPLNNEQLAAYTTSYWGVRYSKYEWLLEILGHLYHHRGQLYTMLTYEQVTVRVSLFE</sequence>
<dbReference type="OrthoDB" id="2427314at2"/>
<evidence type="ECO:0000313" key="3">
    <source>
        <dbReference type="Proteomes" id="UP000190188"/>
    </source>
</evidence>
<name>A0A1T2X401_9BACL</name>
<keyword evidence="3" id="KW-1185">Reference proteome</keyword>